<evidence type="ECO:0000313" key="1">
    <source>
        <dbReference type="EMBL" id="JAD31171.1"/>
    </source>
</evidence>
<accession>A0A0A8YX82</accession>
<sequence>MMLAVMPCQYKASSCATKTVSQWDN</sequence>
<dbReference type="EMBL" id="GBRH01266724">
    <property type="protein sequence ID" value="JAD31171.1"/>
    <property type="molecule type" value="Transcribed_RNA"/>
</dbReference>
<organism evidence="1">
    <name type="scientific">Arundo donax</name>
    <name type="common">Giant reed</name>
    <name type="synonym">Donax arundinaceus</name>
    <dbReference type="NCBI Taxonomy" id="35708"/>
    <lineage>
        <taxon>Eukaryota</taxon>
        <taxon>Viridiplantae</taxon>
        <taxon>Streptophyta</taxon>
        <taxon>Embryophyta</taxon>
        <taxon>Tracheophyta</taxon>
        <taxon>Spermatophyta</taxon>
        <taxon>Magnoliopsida</taxon>
        <taxon>Liliopsida</taxon>
        <taxon>Poales</taxon>
        <taxon>Poaceae</taxon>
        <taxon>PACMAD clade</taxon>
        <taxon>Arundinoideae</taxon>
        <taxon>Arundineae</taxon>
        <taxon>Arundo</taxon>
    </lineage>
</organism>
<reference evidence="1" key="1">
    <citation type="submission" date="2014-09" db="EMBL/GenBank/DDBJ databases">
        <authorList>
            <person name="Magalhaes I.L.F."/>
            <person name="Oliveira U."/>
            <person name="Santos F.R."/>
            <person name="Vidigal T.H.D.A."/>
            <person name="Brescovit A.D."/>
            <person name="Santos A.J."/>
        </authorList>
    </citation>
    <scope>NUCLEOTIDE SEQUENCE</scope>
    <source>
        <tissue evidence="1">Shoot tissue taken approximately 20 cm above the soil surface</tissue>
    </source>
</reference>
<name>A0A0A8YX82_ARUDO</name>
<proteinExistence type="predicted"/>
<dbReference type="AlphaFoldDB" id="A0A0A8YX82"/>
<protein>
    <submittedName>
        <fullName evidence="1">Uncharacterized protein</fullName>
    </submittedName>
</protein>
<reference evidence="1" key="2">
    <citation type="journal article" date="2015" name="Data Brief">
        <title>Shoot transcriptome of the giant reed, Arundo donax.</title>
        <authorList>
            <person name="Barrero R.A."/>
            <person name="Guerrero F.D."/>
            <person name="Moolhuijzen P."/>
            <person name="Goolsby J.A."/>
            <person name="Tidwell J."/>
            <person name="Bellgard S.E."/>
            <person name="Bellgard M.I."/>
        </authorList>
    </citation>
    <scope>NUCLEOTIDE SEQUENCE</scope>
    <source>
        <tissue evidence="1">Shoot tissue taken approximately 20 cm above the soil surface</tissue>
    </source>
</reference>